<comment type="caution">
    <text evidence="1">The sequence shown here is derived from an EMBL/GenBank/DDBJ whole genome shotgun (WGS) entry which is preliminary data.</text>
</comment>
<gene>
    <name evidence="1" type="ORF">E1301_Tti021309</name>
</gene>
<dbReference type="AlphaFoldDB" id="A0A5A9N1U2"/>
<dbReference type="EMBL" id="SOYY01000025">
    <property type="protein sequence ID" value="KAA0702507.1"/>
    <property type="molecule type" value="Genomic_DNA"/>
</dbReference>
<sequence>MGEFAGLCYQVSWSDSFFNRLLLTGLDDHLLVHNLLPDVDKFLLKDFINRVIQAMGSACCIGRADEDLIDRYSETVNSGESAPAHQGYTPHFSTIQRSLENIAGLHKFSHGSTPELSLVDQLMLLDFSIPPEPAALQPESPFSVVSPGSSSGVSHYSSSVVSPDSTAVASVGLRLGNHHIPGLGGKSRSEVSIQVSPSMAKWTECCNHPRFVTVVYCLSSFFVMTLTTDPSTLFRSRPPVRRSTGELVN</sequence>
<proteinExistence type="predicted"/>
<accession>A0A5A9N1U2</accession>
<evidence type="ECO:0000313" key="1">
    <source>
        <dbReference type="EMBL" id="KAA0702507.1"/>
    </source>
</evidence>
<keyword evidence="2" id="KW-1185">Reference proteome</keyword>
<protein>
    <submittedName>
        <fullName evidence="1">Uncharacterized protein</fullName>
    </submittedName>
</protein>
<evidence type="ECO:0000313" key="2">
    <source>
        <dbReference type="Proteomes" id="UP000324632"/>
    </source>
</evidence>
<organism evidence="1 2">
    <name type="scientific">Triplophysa tibetana</name>
    <dbReference type="NCBI Taxonomy" id="1572043"/>
    <lineage>
        <taxon>Eukaryota</taxon>
        <taxon>Metazoa</taxon>
        <taxon>Chordata</taxon>
        <taxon>Craniata</taxon>
        <taxon>Vertebrata</taxon>
        <taxon>Euteleostomi</taxon>
        <taxon>Actinopterygii</taxon>
        <taxon>Neopterygii</taxon>
        <taxon>Teleostei</taxon>
        <taxon>Ostariophysi</taxon>
        <taxon>Cypriniformes</taxon>
        <taxon>Nemacheilidae</taxon>
        <taxon>Triplophysa</taxon>
    </lineage>
</organism>
<name>A0A5A9N1U2_9TELE</name>
<reference evidence="1 2" key="1">
    <citation type="journal article" date="2019" name="Mol. Ecol. Resour.">
        <title>Chromosome-level genome assembly of Triplophysa tibetana, a fish adapted to the harsh high-altitude environment of the Tibetan Plateau.</title>
        <authorList>
            <person name="Yang X."/>
            <person name="Liu H."/>
            <person name="Ma Z."/>
            <person name="Zou Y."/>
            <person name="Zou M."/>
            <person name="Mao Y."/>
            <person name="Li X."/>
            <person name="Wang H."/>
            <person name="Chen T."/>
            <person name="Wang W."/>
            <person name="Yang R."/>
        </authorList>
    </citation>
    <scope>NUCLEOTIDE SEQUENCE [LARGE SCALE GENOMIC DNA]</scope>
    <source>
        <strain evidence="1">TTIB1903HZAU</strain>
        <tissue evidence="1">Muscle</tissue>
    </source>
</reference>
<dbReference type="Proteomes" id="UP000324632">
    <property type="component" value="Chromosome 25"/>
</dbReference>